<evidence type="ECO:0000313" key="3">
    <source>
        <dbReference type="EMBL" id="THV14768.1"/>
    </source>
</evidence>
<dbReference type="AlphaFoldDB" id="A0A4S8NE94"/>
<dbReference type="InterPro" id="IPR052513">
    <property type="entry name" value="Thioester_dehydratase-like"/>
</dbReference>
<dbReference type="InterPro" id="IPR002878">
    <property type="entry name" value="ChsH2_C"/>
</dbReference>
<dbReference type="PANTHER" id="PTHR34075:SF5">
    <property type="entry name" value="BLR3430 PROTEIN"/>
    <property type="match status" value="1"/>
</dbReference>
<protein>
    <recommendedName>
        <fullName evidence="5">Zn-ribbon domain-containing OB-fold protein</fullName>
    </recommendedName>
</protein>
<feature type="domain" description="ChsH2 C-terminal OB-fold" evidence="1">
    <location>
        <begin position="62"/>
        <end position="124"/>
    </location>
</feature>
<dbReference type="InterPro" id="IPR012340">
    <property type="entry name" value="NA-bd_OB-fold"/>
</dbReference>
<accession>A0A4S8NE94</accession>
<evidence type="ECO:0000259" key="1">
    <source>
        <dbReference type="Pfam" id="PF01796"/>
    </source>
</evidence>
<reference evidence="3 4" key="1">
    <citation type="journal article" date="2009" name="Int. J. Syst. Evol. Microbiol.">
        <title>Nocardioides caeni sp. nov., isolated from wastewater.</title>
        <authorList>
            <person name="Yoon J.H."/>
            <person name="Kang S.J."/>
            <person name="Park S."/>
            <person name="Kim W."/>
            <person name="Oh T.K."/>
        </authorList>
    </citation>
    <scope>NUCLEOTIDE SEQUENCE [LARGE SCALE GENOMIC DNA]</scope>
    <source>
        <strain evidence="3 4">DSM 23134</strain>
    </source>
</reference>
<dbReference type="Gene3D" id="6.10.30.10">
    <property type="match status" value="1"/>
</dbReference>
<name>A0A4S8NE94_9ACTN</name>
<comment type="caution">
    <text evidence="3">The sequence shown here is derived from an EMBL/GenBank/DDBJ whole genome shotgun (WGS) entry which is preliminary data.</text>
</comment>
<proteinExistence type="predicted"/>
<sequence length="144" mass="15862">MIGAEDVAVRPVVPVVDDVDTGGFFEAAARGELAVRHCGGCGTDLHLPRECCPHCGELSRTWRTVEPRATLYSWTVVEHQVHPAHPTPYTVVLVELDDAPTVRLLGHLPGRPPLTVGQPMVVEFEDVEGVRLPQWRPEEESDRA</sequence>
<feature type="domain" description="ChsH2 rubredoxin-like zinc ribbon" evidence="2">
    <location>
        <begin position="25"/>
        <end position="57"/>
    </location>
</feature>
<dbReference type="EMBL" id="STGW01000004">
    <property type="protein sequence ID" value="THV14768.1"/>
    <property type="molecule type" value="Genomic_DNA"/>
</dbReference>
<organism evidence="3 4">
    <name type="scientific">Nocardioides caeni</name>
    <dbReference type="NCBI Taxonomy" id="574700"/>
    <lineage>
        <taxon>Bacteria</taxon>
        <taxon>Bacillati</taxon>
        <taxon>Actinomycetota</taxon>
        <taxon>Actinomycetes</taxon>
        <taxon>Propionibacteriales</taxon>
        <taxon>Nocardioidaceae</taxon>
        <taxon>Nocardioides</taxon>
    </lineage>
</organism>
<dbReference type="Pfam" id="PF12172">
    <property type="entry name" value="zf-ChsH2"/>
    <property type="match status" value="1"/>
</dbReference>
<dbReference type="OrthoDB" id="4374555at2"/>
<dbReference type="Pfam" id="PF01796">
    <property type="entry name" value="OB_ChsH2_C"/>
    <property type="match status" value="1"/>
</dbReference>
<dbReference type="PANTHER" id="PTHR34075">
    <property type="entry name" value="BLR3430 PROTEIN"/>
    <property type="match status" value="1"/>
</dbReference>
<dbReference type="InterPro" id="IPR022002">
    <property type="entry name" value="ChsH2_Znr"/>
</dbReference>
<keyword evidence="4" id="KW-1185">Reference proteome</keyword>
<evidence type="ECO:0000259" key="2">
    <source>
        <dbReference type="Pfam" id="PF12172"/>
    </source>
</evidence>
<gene>
    <name evidence="3" type="ORF">E9934_08960</name>
</gene>
<evidence type="ECO:0000313" key="4">
    <source>
        <dbReference type="Proteomes" id="UP000307087"/>
    </source>
</evidence>
<dbReference type="RefSeq" id="WP_136562530.1">
    <property type="nucleotide sequence ID" value="NZ_BAABLS010000008.1"/>
</dbReference>
<dbReference type="Proteomes" id="UP000307087">
    <property type="component" value="Unassembled WGS sequence"/>
</dbReference>
<dbReference type="SUPFAM" id="SSF50249">
    <property type="entry name" value="Nucleic acid-binding proteins"/>
    <property type="match status" value="1"/>
</dbReference>
<evidence type="ECO:0008006" key="5">
    <source>
        <dbReference type="Google" id="ProtNLM"/>
    </source>
</evidence>